<comment type="caution">
    <text evidence="1">The sequence shown here is derived from an EMBL/GenBank/DDBJ whole genome shotgun (WGS) entry which is preliminary data.</text>
</comment>
<sequence length="54" mass="5990">MNETACIAKLAGVSQSKVNEVLYSERKSPEKNQDTLKILQAAETLKPIAKEMIK</sequence>
<keyword evidence="2" id="KW-1185">Reference proteome</keyword>
<protein>
    <recommendedName>
        <fullName evidence="3">HTH cro/C1-type domain-containing protein</fullName>
    </recommendedName>
</protein>
<accession>A0ABS5LIM9</accession>
<reference evidence="1 2" key="1">
    <citation type="submission" date="2021-04" db="EMBL/GenBank/DDBJ databases">
        <title>Metabacillus sp. strain KIGAM252 whole genome sequence.</title>
        <authorList>
            <person name="Seo M.-J."/>
            <person name="Cho E.-S."/>
            <person name="Hwang C.Y."/>
            <person name="Yoon D.J."/>
        </authorList>
    </citation>
    <scope>NUCLEOTIDE SEQUENCE [LARGE SCALE GENOMIC DNA]</scope>
    <source>
        <strain evidence="1 2">KIGAM252</strain>
    </source>
</reference>
<dbReference type="EMBL" id="JAGVRK010000001">
    <property type="protein sequence ID" value="MBS2970338.1"/>
    <property type="molecule type" value="Genomic_DNA"/>
</dbReference>
<evidence type="ECO:0008006" key="3">
    <source>
        <dbReference type="Google" id="ProtNLM"/>
    </source>
</evidence>
<evidence type="ECO:0000313" key="1">
    <source>
        <dbReference type="EMBL" id="MBS2970338.1"/>
    </source>
</evidence>
<name>A0ABS5LIM9_9BACI</name>
<dbReference type="Proteomes" id="UP000682403">
    <property type="component" value="Unassembled WGS sequence"/>
</dbReference>
<evidence type="ECO:0000313" key="2">
    <source>
        <dbReference type="Proteomes" id="UP000682403"/>
    </source>
</evidence>
<dbReference type="RefSeq" id="WP_211560426.1">
    <property type="nucleotide sequence ID" value="NZ_JAGVRK010000001.1"/>
</dbReference>
<proteinExistence type="predicted"/>
<gene>
    <name evidence="1" type="ORF">J9317_16445</name>
</gene>
<organism evidence="1 2">
    <name type="scientific">Metabacillus flavus</name>
    <dbReference type="NCBI Taxonomy" id="2823519"/>
    <lineage>
        <taxon>Bacteria</taxon>
        <taxon>Bacillati</taxon>
        <taxon>Bacillota</taxon>
        <taxon>Bacilli</taxon>
        <taxon>Bacillales</taxon>
        <taxon>Bacillaceae</taxon>
        <taxon>Metabacillus</taxon>
    </lineage>
</organism>